<evidence type="ECO:0000313" key="5">
    <source>
        <dbReference type="Proteomes" id="UP000499080"/>
    </source>
</evidence>
<sequence length="67" mass="7358">APVTVPSAVAVFPNEILMVPKTMMSQQMKNIVSYNIMPRGGHFAALEVPQLLADDIFKFVAIVERKG</sequence>
<evidence type="ECO:0008006" key="6">
    <source>
        <dbReference type="Google" id="ProtNLM"/>
    </source>
</evidence>
<evidence type="ECO:0000313" key="3">
    <source>
        <dbReference type="EMBL" id="GBN79363.1"/>
    </source>
</evidence>
<reference evidence="4 5" key="1">
    <citation type="journal article" date="2019" name="Sci. Rep.">
        <title>Orb-weaving spider Araneus ventricosus genome elucidates the spidroin gene catalogue.</title>
        <authorList>
            <person name="Kono N."/>
            <person name="Nakamura H."/>
            <person name="Ohtoshi R."/>
            <person name="Moran D.A.P."/>
            <person name="Shinohara A."/>
            <person name="Yoshida Y."/>
            <person name="Fujiwara M."/>
            <person name="Mori M."/>
            <person name="Tomita M."/>
            <person name="Arakawa K."/>
        </authorList>
    </citation>
    <scope>NUCLEOTIDE SEQUENCE [LARGE SCALE GENOMIC DNA]</scope>
</reference>
<feature type="non-terminal residue" evidence="4">
    <location>
        <position position="1"/>
    </location>
</feature>
<dbReference type="InterPro" id="IPR029058">
    <property type="entry name" value="AB_hydrolase_fold"/>
</dbReference>
<comment type="caution">
    <text evidence="4">The sequence shown here is derived from an EMBL/GenBank/DDBJ whole genome shotgun (WGS) entry which is preliminary data.</text>
</comment>
<dbReference type="GO" id="GO:0004301">
    <property type="term" value="F:epoxide hydrolase activity"/>
    <property type="evidence" value="ECO:0007669"/>
    <property type="project" value="TreeGrafter"/>
</dbReference>
<evidence type="ECO:0000256" key="2">
    <source>
        <dbReference type="ARBA" id="ARBA00022801"/>
    </source>
</evidence>
<dbReference type="EMBL" id="BGPR01147574">
    <property type="protein sequence ID" value="GBN79363.1"/>
    <property type="molecule type" value="Genomic_DNA"/>
</dbReference>
<evidence type="ECO:0000256" key="1">
    <source>
        <dbReference type="ARBA" id="ARBA00010088"/>
    </source>
</evidence>
<dbReference type="SUPFAM" id="SSF53474">
    <property type="entry name" value="alpha/beta-Hydrolases"/>
    <property type="match status" value="1"/>
</dbReference>
<keyword evidence="5" id="KW-1185">Reference proteome</keyword>
<accession>A0A4Y2RWP9</accession>
<proteinExistence type="inferred from homology"/>
<dbReference type="GO" id="GO:0097176">
    <property type="term" value="P:epoxide metabolic process"/>
    <property type="evidence" value="ECO:0007669"/>
    <property type="project" value="TreeGrafter"/>
</dbReference>
<dbReference type="AlphaFoldDB" id="A0A4Y2RWP9"/>
<dbReference type="Gene3D" id="3.40.50.1820">
    <property type="entry name" value="alpha/beta hydrolase"/>
    <property type="match status" value="1"/>
</dbReference>
<name>A0A4Y2RWP9_ARAVE</name>
<dbReference type="PRINTS" id="PR00412">
    <property type="entry name" value="EPOXHYDRLASE"/>
</dbReference>
<dbReference type="InterPro" id="IPR000639">
    <property type="entry name" value="Epox_hydrolase-like"/>
</dbReference>
<protein>
    <recommendedName>
        <fullName evidence="6">Epoxide hydrolase</fullName>
    </recommendedName>
</protein>
<dbReference type="OrthoDB" id="7130006at2759"/>
<dbReference type="PANTHER" id="PTHR21661:SF35">
    <property type="entry name" value="EPOXIDE HYDROLASE"/>
    <property type="match status" value="1"/>
</dbReference>
<organism evidence="4 5">
    <name type="scientific">Araneus ventricosus</name>
    <name type="common">Orbweaver spider</name>
    <name type="synonym">Epeira ventricosa</name>
    <dbReference type="NCBI Taxonomy" id="182803"/>
    <lineage>
        <taxon>Eukaryota</taxon>
        <taxon>Metazoa</taxon>
        <taxon>Ecdysozoa</taxon>
        <taxon>Arthropoda</taxon>
        <taxon>Chelicerata</taxon>
        <taxon>Arachnida</taxon>
        <taxon>Araneae</taxon>
        <taxon>Araneomorphae</taxon>
        <taxon>Entelegynae</taxon>
        <taxon>Araneoidea</taxon>
        <taxon>Araneidae</taxon>
        <taxon>Araneus</taxon>
    </lineage>
</organism>
<gene>
    <name evidence="4" type="ORF">AVEN_207610_1</name>
    <name evidence="3" type="ORF">AVEN_231833_1</name>
</gene>
<evidence type="ECO:0000313" key="4">
    <source>
        <dbReference type="EMBL" id="GBN79390.1"/>
    </source>
</evidence>
<dbReference type="EMBL" id="BGPR01147592">
    <property type="protein sequence ID" value="GBN79390.1"/>
    <property type="molecule type" value="Genomic_DNA"/>
</dbReference>
<keyword evidence="2" id="KW-0378">Hydrolase</keyword>
<dbReference type="PANTHER" id="PTHR21661">
    <property type="entry name" value="EPOXIDE HYDROLASE 1-RELATED"/>
    <property type="match status" value="1"/>
</dbReference>
<comment type="similarity">
    <text evidence="1">Belongs to the peptidase S33 family.</text>
</comment>
<dbReference type="Proteomes" id="UP000499080">
    <property type="component" value="Unassembled WGS sequence"/>
</dbReference>